<dbReference type="CDD" id="cd11069">
    <property type="entry name" value="CYP_FUM15-like"/>
    <property type="match status" value="1"/>
</dbReference>
<dbReference type="PRINTS" id="PR00385">
    <property type="entry name" value="P450"/>
</dbReference>
<evidence type="ECO:0000256" key="2">
    <source>
        <dbReference type="ARBA" id="ARBA00005179"/>
    </source>
</evidence>
<comment type="cofactor">
    <cofactor evidence="1 9">
        <name>heme</name>
        <dbReference type="ChEBI" id="CHEBI:30413"/>
    </cofactor>
</comment>
<dbReference type="Proteomes" id="UP000287166">
    <property type="component" value="Unassembled WGS sequence"/>
</dbReference>
<dbReference type="InterPro" id="IPR050121">
    <property type="entry name" value="Cytochrome_P450_monoxygenase"/>
</dbReference>
<dbReference type="GO" id="GO:0005506">
    <property type="term" value="F:iron ion binding"/>
    <property type="evidence" value="ECO:0007669"/>
    <property type="project" value="InterPro"/>
</dbReference>
<feature type="binding site" description="axial binding residue" evidence="9">
    <location>
        <position position="538"/>
    </location>
    <ligand>
        <name>heme</name>
        <dbReference type="ChEBI" id="CHEBI:30413"/>
    </ligand>
    <ligandPart>
        <name>Fe</name>
        <dbReference type="ChEBI" id="CHEBI:18248"/>
    </ligandPart>
</feature>
<proteinExistence type="inferred from homology"/>
<dbReference type="InterPro" id="IPR002401">
    <property type="entry name" value="Cyt_P450_E_grp-I"/>
</dbReference>
<dbReference type="GO" id="GO:0016705">
    <property type="term" value="F:oxidoreductase activity, acting on paired donors, with incorporation or reduction of molecular oxygen"/>
    <property type="evidence" value="ECO:0007669"/>
    <property type="project" value="InterPro"/>
</dbReference>
<evidence type="ECO:0000313" key="10">
    <source>
        <dbReference type="EMBL" id="GBE83898.1"/>
    </source>
</evidence>
<keyword evidence="5 9" id="KW-0479">Metal-binding</keyword>
<dbReference type="InterPro" id="IPR001128">
    <property type="entry name" value="Cyt_P450"/>
</dbReference>
<dbReference type="InterPro" id="IPR036396">
    <property type="entry name" value="Cyt_P450_sf"/>
</dbReference>
<keyword evidence="4 9" id="KW-0349">Heme</keyword>
<dbReference type="GO" id="GO:0004497">
    <property type="term" value="F:monooxygenase activity"/>
    <property type="evidence" value="ECO:0007669"/>
    <property type="project" value="UniProtKB-KW"/>
</dbReference>
<evidence type="ECO:0000313" key="11">
    <source>
        <dbReference type="Proteomes" id="UP000287166"/>
    </source>
</evidence>
<evidence type="ECO:0000256" key="1">
    <source>
        <dbReference type="ARBA" id="ARBA00001971"/>
    </source>
</evidence>
<organism evidence="10 11">
    <name type="scientific">Sparassis crispa</name>
    <dbReference type="NCBI Taxonomy" id="139825"/>
    <lineage>
        <taxon>Eukaryota</taxon>
        <taxon>Fungi</taxon>
        <taxon>Dikarya</taxon>
        <taxon>Basidiomycota</taxon>
        <taxon>Agaricomycotina</taxon>
        <taxon>Agaricomycetes</taxon>
        <taxon>Polyporales</taxon>
        <taxon>Sparassidaceae</taxon>
        <taxon>Sparassis</taxon>
    </lineage>
</organism>
<keyword evidence="11" id="KW-1185">Reference proteome</keyword>
<evidence type="ECO:0000256" key="9">
    <source>
        <dbReference type="PIRSR" id="PIRSR602401-1"/>
    </source>
</evidence>
<dbReference type="InParanoid" id="A0A401GNV0"/>
<dbReference type="AlphaFoldDB" id="A0A401GNV0"/>
<evidence type="ECO:0000256" key="5">
    <source>
        <dbReference type="ARBA" id="ARBA00022723"/>
    </source>
</evidence>
<dbReference type="GeneID" id="38780815"/>
<evidence type="ECO:0000256" key="8">
    <source>
        <dbReference type="ARBA" id="ARBA00023033"/>
    </source>
</evidence>
<evidence type="ECO:0000256" key="4">
    <source>
        <dbReference type="ARBA" id="ARBA00022617"/>
    </source>
</evidence>
<dbReference type="OrthoDB" id="1470350at2759"/>
<dbReference type="PANTHER" id="PTHR24305:SF166">
    <property type="entry name" value="CYTOCHROME P450 12A4, MITOCHONDRIAL-RELATED"/>
    <property type="match status" value="1"/>
</dbReference>
<dbReference type="Gene3D" id="1.10.630.10">
    <property type="entry name" value="Cytochrome P450"/>
    <property type="match status" value="1"/>
</dbReference>
<comment type="similarity">
    <text evidence="3">Belongs to the cytochrome P450 family.</text>
</comment>
<reference evidence="10 11" key="1">
    <citation type="journal article" date="2018" name="Sci. Rep.">
        <title>Genome sequence of the cauliflower mushroom Sparassis crispa (Hanabiratake) and its association with beneficial usage.</title>
        <authorList>
            <person name="Kiyama R."/>
            <person name="Furutani Y."/>
            <person name="Kawaguchi K."/>
            <person name="Nakanishi T."/>
        </authorList>
    </citation>
    <scope>NUCLEOTIDE SEQUENCE [LARGE SCALE GENOMIC DNA]</scope>
</reference>
<protein>
    <recommendedName>
        <fullName evidence="12">Cytochrome P450</fullName>
    </recommendedName>
</protein>
<evidence type="ECO:0000256" key="6">
    <source>
        <dbReference type="ARBA" id="ARBA00023002"/>
    </source>
</evidence>
<keyword evidence="8" id="KW-0503">Monooxygenase</keyword>
<keyword evidence="7 9" id="KW-0408">Iron</keyword>
<dbReference type="RefSeq" id="XP_027614811.1">
    <property type="nucleotide sequence ID" value="XM_027759010.1"/>
</dbReference>
<evidence type="ECO:0000256" key="3">
    <source>
        <dbReference type="ARBA" id="ARBA00010617"/>
    </source>
</evidence>
<dbReference type="EMBL" id="BFAD01000005">
    <property type="protein sequence ID" value="GBE83898.1"/>
    <property type="molecule type" value="Genomic_DNA"/>
</dbReference>
<evidence type="ECO:0000256" key="7">
    <source>
        <dbReference type="ARBA" id="ARBA00023004"/>
    </source>
</evidence>
<dbReference type="PANTHER" id="PTHR24305">
    <property type="entry name" value="CYTOCHROME P450"/>
    <property type="match status" value="1"/>
</dbReference>
<dbReference type="Pfam" id="PF00067">
    <property type="entry name" value="p450"/>
    <property type="match status" value="1"/>
</dbReference>
<dbReference type="PRINTS" id="PR00463">
    <property type="entry name" value="EP450I"/>
</dbReference>
<dbReference type="GO" id="GO:0020037">
    <property type="term" value="F:heme binding"/>
    <property type="evidence" value="ECO:0007669"/>
    <property type="project" value="InterPro"/>
</dbReference>
<evidence type="ECO:0008006" key="12">
    <source>
        <dbReference type="Google" id="ProtNLM"/>
    </source>
</evidence>
<keyword evidence="6" id="KW-0560">Oxidoreductase</keyword>
<gene>
    <name evidence="10" type="ORF">SCP_0509570</name>
</gene>
<dbReference type="SUPFAM" id="SSF48264">
    <property type="entry name" value="Cytochrome P450"/>
    <property type="match status" value="1"/>
</dbReference>
<sequence length="595" mass="65612">MYPIVCDTANDTCLAYGGPLLSPESIVSPTAEMKMVGSSKLDGGSVLRSGVFLTTPTDSALYYHLASNRLAMFDVSTFAPVQLAPVLLSLLALVYIARHTVIRRHQDIERLPGPSRKDATWLWGHELLAFENCPTDMYTRWAAAFGTFFKIKGAFFHRDIIVATDHAAVQHILQYSDDYVKETGMREVAGTILGRGIVWAEGQEHTKQRRLLAPAFSPEAIKGMTDDISESSAKLESRLTNLVLARGVTVNVADYISMCTLDIIGRIGFGHDFKSGQSAEAKEIRAVWEKQVNASNTFKAFVGSLLLRTFPILTSLPLPVMKEARRTREIVSELATRLLRHGYFSDKGRDILSILMCAGNKDGAKEKLSATEIVDNITTFLLVGHETTAGSLSFILWELARHPEIQQKLREEIRQFGGNINYDDIQQLSYLDAVVKEGLRLHPASPMTERVALKDDVIPLNKPVCTSNGQTVSSISVKAGQVFHIPFVSMQVNTDVWGPNAAEFVPERWIDPGGVLPPAELPHGWSGLVAFCDGPRNCIGYRLAVFEFKVILATLIRTLELHDTSANVELKIKPTLQAFVDGRGGFLPIHVTLAP</sequence>
<comment type="pathway">
    <text evidence="2">Secondary metabolite biosynthesis.</text>
</comment>
<dbReference type="STRING" id="139825.A0A401GNV0"/>
<accession>A0A401GNV0</accession>
<name>A0A401GNV0_9APHY</name>
<comment type="caution">
    <text evidence="10">The sequence shown here is derived from an EMBL/GenBank/DDBJ whole genome shotgun (WGS) entry which is preliminary data.</text>
</comment>